<dbReference type="Pfam" id="PF00647">
    <property type="entry name" value="EF1G"/>
    <property type="match status" value="1"/>
</dbReference>
<dbReference type="KEGG" id="som:SOMG_03962"/>
<protein>
    <submittedName>
        <fullName evidence="8">Translation elongation factor EF-1 gamma subunit</fullName>
    </submittedName>
</protein>
<dbReference type="FunFam" id="3.30.70.1010:FF:000001">
    <property type="entry name" value="Elongation factor 1-gamma 1"/>
    <property type="match status" value="1"/>
</dbReference>
<dbReference type="PANTHER" id="PTHR43986:SF11">
    <property type="entry name" value="ELONGATION FACTOR 1-GAMMA"/>
    <property type="match status" value="1"/>
</dbReference>
<dbReference type="RefSeq" id="XP_056038433.1">
    <property type="nucleotide sequence ID" value="XM_056182749.1"/>
</dbReference>
<dbReference type="InterPro" id="IPR010987">
    <property type="entry name" value="Glutathione-S-Trfase_C-like"/>
</dbReference>
<dbReference type="Gene3D" id="3.30.70.1010">
    <property type="entry name" value="Translation elongation factor EF1B, gamma chain, conserved domain"/>
    <property type="match status" value="1"/>
</dbReference>
<feature type="compositionally biased region" description="Basic and acidic residues" evidence="4">
    <location>
        <begin position="214"/>
        <end position="234"/>
    </location>
</feature>
<dbReference type="SMART" id="SM01183">
    <property type="entry name" value="EF1G"/>
    <property type="match status" value="1"/>
</dbReference>
<feature type="domain" description="EF-1-gamma C-terminal" evidence="5">
    <location>
        <begin position="244"/>
        <end position="402"/>
    </location>
</feature>
<dbReference type="InterPro" id="IPR004046">
    <property type="entry name" value="GST_C"/>
</dbReference>
<evidence type="ECO:0000313" key="9">
    <source>
        <dbReference type="Proteomes" id="UP001212411"/>
    </source>
</evidence>
<evidence type="ECO:0000256" key="4">
    <source>
        <dbReference type="SAM" id="MobiDB-lite"/>
    </source>
</evidence>
<dbReference type="GO" id="GO:0003746">
    <property type="term" value="F:translation elongation factor activity"/>
    <property type="evidence" value="ECO:0007669"/>
    <property type="project" value="UniProtKB-UniRule"/>
</dbReference>
<feature type="domain" description="GST C-terminal" evidence="7">
    <location>
        <begin position="86"/>
        <end position="213"/>
    </location>
</feature>
<dbReference type="SFLD" id="SFLDS00019">
    <property type="entry name" value="Glutathione_Transferase_(cytos"/>
    <property type="match status" value="1"/>
</dbReference>
<keyword evidence="2 3" id="KW-0648">Protein biosynthesis</keyword>
<dbReference type="InterPro" id="IPR036433">
    <property type="entry name" value="EF1B_G_C_sf"/>
</dbReference>
<dbReference type="Proteomes" id="UP001212411">
    <property type="component" value="Chromosome 2"/>
</dbReference>
<dbReference type="CDD" id="cd03181">
    <property type="entry name" value="GST_C_EF1Bgamma_like"/>
    <property type="match status" value="1"/>
</dbReference>
<dbReference type="InterPro" id="IPR036282">
    <property type="entry name" value="Glutathione-S-Trfase_C_sf"/>
</dbReference>
<dbReference type="Pfam" id="PF02798">
    <property type="entry name" value="GST_N"/>
    <property type="match status" value="1"/>
</dbReference>
<gene>
    <name evidence="8" type="ORF">SOMG_03962</name>
</gene>
<dbReference type="InterPro" id="IPR040079">
    <property type="entry name" value="Glutathione_S-Trfase"/>
</dbReference>
<dbReference type="PROSITE" id="PS50405">
    <property type="entry name" value="GST_CTER"/>
    <property type="match status" value="1"/>
</dbReference>
<keyword evidence="9" id="KW-1185">Reference proteome</keyword>
<accession>A0AAE9WDG8</accession>
<dbReference type="GeneID" id="80877438"/>
<feature type="region of interest" description="Disordered" evidence="4">
    <location>
        <begin position="214"/>
        <end position="246"/>
    </location>
</feature>
<proteinExistence type="predicted"/>
<evidence type="ECO:0000313" key="8">
    <source>
        <dbReference type="EMBL" id="WBW74190.1"/>
    </source>
</evidence>
<evidence type="ECO:0000256" key="3">
    <source>
        <dbReference type="PROSITE-ProRule" id="PRU00519"/>
    </source>
</evidence>
<dbReference type="AlphaFoldDB" id="A0AAE9WDG8"/>
<dbReference type="PANTHER" id="PTHR43986">
    <property type="entry name" value="ELONGATION FACTOR 1-GAMMA"/>
    <property type="match status" value="1"/>
</dbReference>
<name>A0AAE9WDG8_9SCHI</name>
<feature type="domain" description="GST N-terminal" evidence="6">
    <location>
        <begin position="2"/>
        <end position="81"/>
    </location>
</feature>
<evidence type="ECO:0000256" key="1">
    <source>
        <dbReference type="ARBA" id="ARBA00022768"/>
    </source>
</evidence>
<dbReference type="Pfam" id="PF00043">
    <property type="entry name" value="GST_C"/>
    <property type="match status" value="1"/>
</dbReference>
<dbReference type="PROSITE" id="PS50040">
    <property type="entry name" value="EF1G_C"/>
    <property type="match status" value="1"/>
</dbReference>
<dbReference type="GO" id="GO:0005634">
    <property type="term" value="C:nucleus"/>
    <property type="evidence" value="ECO:0007669"/>
    <property type="project" value="TreeGrafter"/>
</dbReference>
<dbReference type="EMBL" id="CP115612">
    <property type="protein sequence ID" value="WBW74190.1"/>
    <property type="molecule type" value="Genomic_DNA"/>
</dbReference>
<organism evidence="8 9">
    <name type="scientific">Schizosaccharomyces osmophilus</name>
    <dbReference type="NCBI Taxonomy" id="2545709"/>
    <lineage>
        <taxon>Eukaryota</taxon>
        <taxon>Fungi</taxon>
        <taxon>Dikarya</taxon>
        <taxon>Ascomycota</taxon>
        <taxon>Taphrinomycotina</taxon>
        <taxon>Schizosaccharomycetes</taxon>
        <taxon>Schizosaccharomycetales</taxon>
        <taxon>Schizosaccharomycetaceae</taxon>
        <taxon>Schizosaccharomyces</taxon>
    </lineage>
</organism>
<dbReference type="InterPro" id="IPR004045">
    <property type="entry name" value="Glutathione_S-Trfase_N"/>
</dbReference>
<dbReference type="InterPro" id="IPR036249">
    <property type="entry name" value="Thioredoxin-like_sf"/>
</dbReference>
<dbReference type="InterPro" id="IPR050802">
    <property type="entry name" value="EF-GSTs"/>
</dbReference>
<sequence>MSVGTVYGNTLSFRVATAMSTAAVAGIKVDNKEVAFGDFPADLAAKFPQKKVPVFVGQDGYLLSQAIAIALYFASFDKTGVLLGQAAEEKAKIFQYVSYFNTEFASAGLPWTLGRLIGPYNANVEKQAQASVAAELTVLNELLADKTYLVGSRLTLADVFAVNSLSCVIRFVLTKSELAKYAHVQRYYSTMYHQCGLDSIIGPLSFVEKMPEIPKPKAKEEPKPKEEPKKEQKPAEAAAPAPKPKHPLAALPNGELNIEEFKRVYTNQDTRTGSLPWFFEHFDPENYSVWKIDYAYPEDLKQAVFMTCNLIGGFFQRLEASRKFIFGCCLVIGENGDNTITGAFVIKGQDHVPAFEVAPDWESYSFSKLDVSKPEDKAFIEDAWSWDKPMFGREVADGKVCK</sequence>
<dbReference type="GO" id="GO:0005737">
    <property type="term" value="C:cytoplasm"/>
    <property type="evidence" value="ECO:0007669"/>
    <property type="project" value="TreeGrafter"/>
</dbReference>
<evidence type="ECO:0000256" key="2">
    <source>
        <dbReference type="ARBA" id="ARBA00022917"/>
    </source>
</evidence>
<evidence type="ECO:0000259" key="6">
    <source>
        <dbReference type="PROSITE" id="PS50404"/>
    </source>
</evidence>
<reference evidence="8 9" key="1">
    <citation type="journal article" date="2023" name="G3 (Bethesda)">
        <title>A high-quality reference genome for the fission yeast Schizosaccharomyces osmophilus.</title>
        <authorList>
            <person name="Jia G.S."/>
            <person name="Zhang W.C."/>
            <person name="Liang Y."/>
            <person name="Liu X.H."/>
            <person name="Rhind N."/>
            <person name="Pidoux A."/>
            <person name="Brysch-Herzberg M."/>
            <person name="Du L.L."/>
        </authorList>
    </citation>
    <scope>NUCLEOTIDE SEQUENCE [LARGE SCALE GENOMIC DNA]</scope>
    <source>
        <strain evidence="8 9">CBS 15793</strain>
    </source>
</reference>
<dbReference type="Gene3D" id="1.20.1050.10">
    <property type="match status" value="1"/>
</dbReference>
<keyword evidence="1 3" id="KW-0251">Elongation factor</keyword>
<dbReference type="SUPFAM" id="SSF47616">
    <property type="entry name" value="GST C-terminal domain-like"/>
    <property type="match status" value="1"/>
</dbReference>
<dbReference type="SUPFAM" id="SSF89942">
    <property type="entry name" value="eEF1-gamma domain"/>
    <property type="match status" value="1"/>
</dbReference>
<dbReference type="SUPFAM" id="SSF52833">
    <property type="entry name" value="Thioredoxin-like"/>
    <property type="match status" value="1"/>
</dbReference>
<evidence type="ECO:0000259" key="5">
    <source>
        <dbReference type="PROSITE" id="PS50040"/>
    </source>
</evidence>
<evidence type="ECO:0000259" key="7">
    <source>
        <dbReference type="PROSITE" id="PS50405"/>
    </source>
</evidence>
<dbReference type="PROSITE" id="PS50404">
    <property type="entry name" value="GST_NTER"/>
    <property type="match status" value="1"/>
</dbReference>
<dbReference type="InterPro" id="IPR001662">
    <property type="entry name" value="EF1B_G_C"/>
</dbReference>
<dbReference type="Gene3D" id="3.40.30.10">
    <property type="entry name" value="Glutaredoxin"/>
    <property type="match status" value="1"/>
</dbReference>